<dbReference type="PANTHER" id="PTHR43158:SF1">
    <property type="entry name" value="ABC TRANSPORTER, ATP-BINDING PROTEIN"/>
    <property type="match status" value="1"/>
</dbReference>
<dbReference type="Pfam" id="PF00005">
    <property type="entry name" value="ABC_tran"/>
    <property type="match status" value="1"/>
</dbReference>
<dbReference type="PANTHER" id="PTHR43158">
    <property type="entry name" value="SKFA PEPTIDE EXPORT ATP-BINDING PROTEIN SKFE"/>
    <property type="match status" value="1"/>
</dbReference>
<dbReference type="OrthoDB" id="9787851at2"/>
<dbReference type="PROSITE" id="PS50893">
    <property type="entry name" value="ABC_TRANSPORTER_2"/>
    <property type="match status" value="1"/>
</dbReference>
<gene>
    <name evidence="1" type="ORF">CJ263_16775</name>
</gene>
<dbReference type="Proteomes" id="UP000215244">
    <property type="component" value="Chromosome"/>
</dbReference>
<protein>
    <submittedName>
        <fullName evidence="1">Uncharacterized protein</fullName>
    </submittedName>
</protein>
<dbReference type="InterPro" id="IPR003593">
    <property type="entry name" value="AAA+_ATPase"/>
</dbReference>
<sequence length="229" mass="26376">MKNLHVDSVIKYYGKKRILNSIHLSCKKGEIVALVGKNGSGKSTLLKILFGVESASQKFIKIEGYIVRGNKNLKKHINYLPQENFLPLNIKIKTIIQLFLPKEKSDALFHNEYIVPLLQKQFQELSGGEKRILELLLILNSEKRYVLLDEPFNGVSPITKEYILKYLSKNRAKKGYIITDHDFENVFRIADKIVLLDCGNTIEIKDYRQLVNLGYLSETNYQQIMKGQS</sequence>
<dbReference type="RefSeq" id="WP_094998323.1">
    <property type="nucleotide sequence ID" value="NZ_BMJL01000010.1"/>
</dbReference>
<evidence type="ECO:0000313" key="1">
    <source>
        <dbReference type="EMBL" id="ASV31735.1"/>
    </source>
</evidence>
<dbReference type="AlphaFoldDB" id="A0A223V8K3"/>
<dbReference type="KEGG" id="marb:CJ263_16775"/>
<dbReference type="Gene3D" id="3.40.50.300">
    <property type="entry name" value="P-loop containing nucleotide triphosphate hydrolases"/>
    <property type="match status" value="1"/>
</dbReference>
<dbReference type="InterPro" id="IPR003439">
    <property type="entry name" value="ABC_transporter-like_ATP-bd"/>
</dbReference>
<reference evidence="1 2" key="1">
    <citation type="submission" date="2017-08" db="EMBL/GenBank/DDBJ databases">
        <title>The complete genome sequence of Maribacter sp. B1, isolated from deep-sea sediment.</title>
        <authorList>
            <person name="Wu Y.-H."/>
            <person name="Cheng H."/>
            <person name="Xu X.-W."/>
        </authorList>
    </citation>
    <scope>NUCLEOTIDE SEQUENCE [LARGE SCALE GENOMIC DNA]</scope>
    <source>
        <strain evidence="1 2">B1</strain>
    </source>
</reference>
<dbReference type="SMART" id="SM00382">
    <property type="entry name" value="AAA"/>
    <property type="match status" value="1"/>
</dbReference>
<name>A0A223V8K3_9FLAO</name>
<dbReference type="EMBL" id="CP022957">
    <property type="protein sequence ID" value="ASV31735.1"/>
    <property type="molecule type" value="Genomic_DNA"/>
</dbReference>
<accession>A0A223V8K3</accession>
<proteinExistence type="predicted"/>
<organism evidence="1 2">
    <name type="scientific">Maribacter cobaltidurans</name>
    <dbReference type="NCBI Taxonomy" id="1178778"/>
    <lineage>
        <taxon>Bacteria</taxon>
        <taxon>Pseudomonadati</taxon>
        <taxon>Bacteroidota</taxon>
        <taxon>Flavobacteriia</taxon>
        <taxon>Flavobacteriales</taxon>
        <taxon>Flavobacteriaceae</taxon>
        <taxon>Maribacter</taxon>
    </lineage>
</organism>
<dbReference type="GO" id="GO:0016887">
    <property type="term" value="F:ATP hydrolysis activity"/>
    <property type="evidence" value="ECO:0007669"/>
    <property type="project" value="InterPro"/>
</dbReference>
<dbReference type="GO" id="GO:0005524">
    <property type="term" value="F:ATP binding"/>
    <property type="evidence" value="ECO:0007669"/>
    <property type="project" value="InterPro"/>
</dbReference>
<dbReference type="SUPFAM" id="SSF52540">
    <property type="entry name" value="P-loop containing nucleoside triphosphate hydrolases"/>
    <property type="match status" value="1"/>
</dbReference>
<keyword evidence="2" id="KW-1185">Reference proteome</keyword>
<dbReference type="InterPro" id="IPR027417">
    <property type="entry name" value="P-loop_NTPase"/>
</dbReference>
<evidence type="ECO:0000313" key="2">
    <source>
        <dbReference type="Proteomes" id="UP000215244"/>
    </source>
</evidence>